<protein>
    <submittedName>
        <fullName evidence="3">Flavodoxin</fullName>
    </submittedName>
</protein>
<feature type="chain" id="PRO_5018057150" evidence="1">
    <location>
        <begin position="17"/>
        <end position="161"/>
    </location>
</feature>
<dbReference type="SUPFAM" id="SSF52218">
    <property type="entry name" value="Flavoproteins"/>
    <property type="match status" value="1"/>
</dbReference>
<dbReference type="Proteomes" id="UP000271573">
    <property type="component" value="Chromosome"/>
</dbReference>
<evidence type="ECO:0000313" key="4">
    <source>
        <dbReference type="Proteomes" id="UP000271573"/>
    </source>
</evidence>
<evidence type="ECO:0000259" key="2">
    <source>
        <dbReference type="Pfam" id="PF03358"/>
    </source>
</evidence>
<dbReference type="GO" id="GO:0016491">
    <property type="term" value="F:oxidoreductase activity"/>
    <property type="evidence" value="ECO:0007669"/>
    <property type="project" value="InterPro"/>
</dbReference>
<dbReference type="KEGG" id="nbe:Back2_03650"/>
<dbReference type="InterPro" id="IPR029039">
    <property type="entry name" value="Flavoprotein-like_sf"/>
</dbReference>
<gene>
    <name evidence="3" type="ORF">Back2_03650</name>
</gene>
<dbReference type="Gene3D" id="3.40.50.360">
    <property type="match status" value="1"/>
</dbReference>
<reference evidence="3 4" key="1">
    <citation type="submission" date="2018-11" db="EMBL/GenBank/DDBJ databases">
        <title>Complete genome sequence of Nocardioides baekrokdamisoli strain KCTC 39748.</title>
        <authorList>
            <person name="Kang S.W."/>
            <person name="Lee K.C."/>
            <person name="Kim K.K."/>
            <person name="Kim J.S."/>
            <person name="Kim D.S."/>
            <person name="Ko S.H."/>
            <person name="Yang S.H."/>
            <person name="Shin Y.K."/>
            <person name="Lee J.S."/>
        </authorList>
    </citation>
    <scope>NUCLEOTIDE SEQUENCE [LARGE SCALE GENOMIC DNA]</scope>
    <source>
        <strain evidence="3 4">KCTC 39748</strain>
    </source>
</reference>
<dbReference type="InterPro" id="IPR005025">
    <property type="entry name" value="FMN_Rdtase-like_dom"/>
</dbReference>
<keyword evidence="4" id="KW-1185">Reference proteome</keyword>
<feature type="domain" description="NADPH-dependent FMN reductase-like" evidence="2">
    <location>
        <begin position="41"/>
        <end position="87"/>
    </location>
</feature>
<dbReference type="Pfam" id="PF03358">
    <property type="entry name" value="FMN_red"/>
    <property type="match status" value="1"/>
</dbReference>
<feature type="signal peptide" evidence="1">
    <location>
        <begin position="1"/>
        <end position="16"/>
    </location>
</feature>
<proteinExistence type="predicted"/>
<dbReference type="AlphaFoldDB" id="A0A3G9IXR2"/>
<keyword evidence="1" id="KW-0732">Signal</keyword>
<evidence type="ECO:0000313" key="3">
    <source>
        <dbReference type="EMBL" id="BBH16078.1"/>
    </source>
</evidence>
<dbReference type="OrthoDB" id="5736081at2"/>
<accession>A0A3G9IXR2</accession>
<dbReference type="EMBL" id="AP019307">
    <property type="protein sequence ID" value="BBH16078.1"/>
    <property type="molecule type" value="Genomic_DNA"/>
</dbReference>
<organism evidence="3 4">
    <name type="scientific">Nocardioides baekrokdamisoli</name>
    <dbReference type="NCBI Taxonomy" id="1804624"/>
    <lineage>
        <taxon>Bacteria</taxon>
        <taxon>Bacillati</taxon>
        <taxon>Actinomycetota</taxon>
        <taxon>Actinomycetes</taxon>
        <taxon>Propionibacteriales</taxon>
        <taxon>Nocardioidaceae</taxon>
        <taxon>Nocardioides</taxon>
    </lineage>
</organism>
<sequence>MATLLIVQFTPTPALAAIGDAVVAGAHDDALEGVDVRTVSPLEAVPDDVLAADALILGTAAHFGYMSGALKYFFDRVFVHVGGALDAHGGGAPSAGAKLPFGLWVHGRYDTTGAIRSVESITQALPWKRAAAPLTLMGDHEDSHSEQAYELGATIAALISQ</sequence>
<evidence type="ECO:0000256" key="1">
    <source>
        <dbReference type="SAM" id="SignalP"/>
    </source>
</evidence>
<dbReference type="RefSeq" id="WP_125566226.1">
    <property type="nucleotide sequence ID" value="NZ_AP019307.1"/>
</dbReference>
<name>A0A3G9IXR2_9ACTN</name>